<evidence type="ECO:0000313" key="1">
    <source>
        <dbReference type="EMBL" id="GAC26669.1"/>
    </source>
</evidence>
<protein>
    <submittedName>
        <fullName evidence="1">Uncharacterized protein</fullName>
    </submittedName>
</protein>
<sequence>MRIYACLVAFQLLQKLNVAGVYKNFVYREWLVVDVNLKR</sequence>
<name>K6Y1F7_9ALTE</name>
<comment type="caution">
    <text evidence="1">The sequence shown here is derived from an EMBL/GenBank/DDBJ whole genome shotgun (WGS) entry which is preliminary data.</text>
</comment>
<dbReference type="Proteomes" id="UP000006263">
    <property type="component" value="Unassembled WGS sequence"/>
</dbReference>
<reference evidence="1 2" key="1">
    <citation type="journal article" date="2017" name="Antonie Van Leeuwenhoek">
        <title>Rhizobium rhizosphaerae sp. nov., a novel species isolated from rice rhizosphere.</title>
        <authorList>
            <person name="Zhao J.J."/>
            <person name="Zhang J."/>
            <person name="Zhang R.J."/>
            <person name="Zhang C.W."/>
            <person name="Yin H.Q."/>
            <person name="Zhang X.X."/>
        </authorList>
    </citation>
    <scope>NUCLEOTIDE SEQUENCE [LARGE SCALE GENOMIC DNA]</scope>
    <source>
        <strain evidence="1 2">KMM 241</strain>
    </source>
</reference>
<dbReference type="EMBL" id="BAEP01000085">
    <property type="protein sequence ID" value="GAC26669.1"/>
    <property type="molecule type" value="Genomic_DNA"/>
</dbReference>
<evidence type="ECO:0000313" key="2">
    <source>
        <dbReference type="Proteomes" id="UP000006263"/>
    </source>
</evidence>
<organism evidence="1 2">
    <name type="scientific">Paraglaciecola mesophila KMM 241</name>
    <dbReference type="NCBI Taxonomy" id="1128912"/>
    <lineage>
        <taxon>Bacteria</taxon>
        <taxon>Pseudomonadati</taxon>
        <taxon>Pseudomonadota</taxon>
        <taxon>Gammaproteobacteria</taxon>
        <taxon>Alteromonadales</taxon>
        <taxon>Alteromonadaceae</taxon>
        <taxon>Paraglaciecola</taxon>
    </lineage>
</organism>
<proteinExistence type="predicted"/>
<accession>K6Y1F7</accession>
<dbReference type="AlphaFoldDB" id="K6Y1F7"/>
<gene>
    <name evidence="1" type="ORF">GMES_4403</name>
</gene>